<sequence length="260" mass="30930">MNKLNKFIGMVVFIMAVTITFQFNISEVYADDLSGREIMELVDQNQFLDSVRLESVMTIIDGRRESIKELTTYLRSDGQETSANVEFTNPRDRGTRYLMLDNELWMYFPDAEDLIRISGHMLEQGMMGSDFSYQDALESERLADLYYFEIIAEETFQDRPVYVVEGIVRDGEEVAYYRRNFYVDAERYVVLKEEMFAREGRLLKVMEVEEVEEIIEDRWLQIRMVMEDKIRQSTETIYEIKEIEFDYEIPDSYFELDALQ</sequence>
<dbReference type="InterPro" id="IPR033399">
    <property type="entry name" value="TP_0789-like"/>
</dbReference>
<dbReference type="EMBL" id="JADPIE010000002">
    <property type="protein sequence ID" value="MBF8436335.1"/>
    <property type="molecule type" value="Genomic_DNA"/>
</dbReference>
<protein>
    <submittedName>
        <fullName evidence="2">Outer membrane lipoprotein-sorting protein</fullName>
    </submittedName>
</protein>
<dbReference type="CDD" id="cd16329">
    <property type="entry name" value="LolA_like"/>
    <property type="match status" value="1"/>
</dbReference>
<dbReference type="Pfam" id="PF17131">
    <property type="entry name" value="LolA_like"/>
    <property type="match status" value="1"/>
</dbReference>
<dbReference type="AlphaFoldDB" id="A0A931AT58"/>
<comment type="caution">
    <text evidence="2">The sequence shown here is derived from an EMBL/GenBank/DDBJ whole genome shotgun (WGS) entry which is preliminary data.</text>
</comment>
<gene>
    <name evidence="2" type="ORF">I0Q91_04520</name>
</gene>
<evidence type="ECO:0000313" key="3">
    <source>
        <dbReference type="Proteomes" id="UP000621436"/>
    </source>
</evidence>
<keyword evidence="2" id="KW-0449">Lipoprotein</keyword>
<accession>A0A931AT58</accession>
<dbReference type="RefSeq" id="WP_270453161.1">
    <property type="nucleotide sequence ID" value="NZ_JADPIE010000002.1"/>
</dbReference>
<reference evidence="2" key="1">
    <citation type="submission" date="2020-11" db="EMBL/GenBank/DDBJ databases">
        <title>Halonatronomonas betainensis gen. nov., sp. nov. a novel haloalkaliphilic representative of the family Halanaerobiacae capable of betaine degradation.</title>
        <authorList>
            <person name="Boltyanskaya Y."/>
            <person name="Kevbrin V."/>
            <person name="Detkova E."/>
            <person name="Grouzdev D.S."/>
            <person name="Koziaeva V."/>
            <person name="Zhilina T."/>
        </authorList>
    </citation>
    <scope>NUCLEOTIDE SEQUENCE</scope>
    <source>
        <strain evidence="2">Z-7014</strain>
    </source>
</reference>
<feature type="domain" description="Uncharacterized protein TP-0789" evidence="1">
    <location>
        <begin position="81"/>
        <end position="260"/>
    </location>
</feature>
<name>A0A931AT58_9FIRM</name>
<dbReference type="Proteomes" id="UP000621436">
    <property type="component" value="Unassembled WGS sequence"/>
</dbReference>
<evidence type="ECO:0000259" key="1">
    <source>
        <dbReference type="Pfam" id="PF17131"/>
    </source>
</evidence>
<organism evidence="2 3">
    <name type="scientific">Halonatronomonas betaini</name>
    <dbReference type="NCBI Taxonomy" id="2778430"/>
    <lineage>
        <taxon>Bacteria</taxon>
        <taxon>Bacillati</taxon>
        <taxon>Bacillota</taxon>
        <taxon>Clostridia</taxon>
        <taxon>Halanaerobiales</taxon>
        <taxon>Halarsenatibacteraceae</taxon>
        <taxon>Halonatronomonas</taxon>
    </lineage>
</organism>
<dbReference type="Gene3D" id="2.50.20.10">
    <property type="entry name" value="Lipoprotein localisation LolA/LolB/LppX"/>
    <property type="match status" value="1"/>
</dbReference>
<evidence type="ECO:0000313" key="2">
    <source>
        <dbReference type="EMBL" id="MBF8436335.1"/>
    </source>
</evidence>
<keyword evidence="3" id="KW-1185">Reference proteome</keyword>
<proteinExistence type="predicted"/>